<organism evidence="1 2">
    <name type="scientific">Romanomermis culicivorax</name>
    <name type="common">Nematode worm</name>
    <dbReference type="NCBI Taxonomy" id="13658"/>
    <lineage>
        <taxon>Eukaryota</taxon>
        <taxon>Metazoa</taxon>
        <taxon>Ecdysozoa</taxon>
        <taxon>Nematoda</taxon>
        <taxon>Enoplea</taxon>
        <taxon>Dorylaimia</taxon>
        <taxon>Mermithida</taxon>
        <taxon>Mermithoidea</taxon>
        <taxon>Mermithidae</taxon>
        <taxon>Romanomermis</taxon>
    </lineage>
</organism>
<dbReference type="WBParaSite" id="nRc.2.0.1.t09185-RA">
    <property type="protein sequence ID" value="nRc.2.0.1.t09185-RA"/>
    <property type="gene ID" value="nRc.2.0.1.g09185"/>
</dbReference>
<dbReference type="AlphaFoldDB" id="A0A915I5Q3"/>
<protein>
    <submittedName>
        <fullName evidence="2">Uncharacterized protein</fullName>
    </submittedName>
</protein>
<keyword evidence="1" id="KW-1185">Reference proteome</keyword>
<evidence type="ECO:0000313" key="1">
    <source>
        <dbReference type="Proteomes" id="UP000887565"/>
    </source>
</evidence>
<name>A0A915I5Q3_ROMCU</name>
<evidence type="ECO:0000313" key="2">
    <source>
        <dbReference type="WBParaSite" id="nRc.2.0.1.t09185-RA"/>
    </source>
</evidence>
<sequence length="121" mass="13007">TRFLRGFSFVVNDTNVNVIVKEGSSKYTKYHDFVEDAGGVMVDSCIISRSTITSLSSTSTNGIMGGGLMNNSVTFLSGVAGAEESINCESDKFDAMNWLTDTCSHIGSRVDSWSLNSSDRA</sequence>
<dbReference type="Proteomes" id="UP000887565">
    <property type="component" value="Unplaced"/>
</dbReference>
<proteinExistence type="predicted"/>
<accession>A0A915I5Q3</accession>
<reference evidence="2" key="1">
    <citation type="submission" date="2022-11" db="UniProtKB">
        <authorList>
            <consortium name="WormBaseParasite"/>
        </authorList>
    </citation>
    <scope>IDENTIFICATION</scope>
</reference>